<protein>
    <submittedName>
        <fullName evidence="10">ABC transporter permease subunit</fullName>
    </submittedName>
</protein>
<geneLocation type="plasmid" evidence="10 11">
    <name>unnamed1</name>
</geneLocation>
<comment type="similarity">
    <text evidence="2">Belongs to the binding-protein-dependent transport system permease family. CysTW subfamily.</text>
</comment>
<evidence type="ECO:0000256" key="1">
    <source>
        <dbReference type="ARBA" id="ARBA00004651"/>
    </source>
</evidence>
<feature type="transmembrane region" description="Helical" evidence="8">
    <location>
        <begin position="148"/>
        <end position="166"/>
    </location>
</feature>
<evidence type="ECO:0000256" key="8">
    <source>
        <dbReference type="RuleBase" id="RU363032"/>
    </source>
</evidence>
<accession>A0AAF1KTA7</accession>
<dbReference type="GO" id="GO:0005886">
    <property type="term" value="C:plasma membrane"/>
    <property type="evidence" value="ECO:0007669"/>
    <property type="project" value="UniProtKB-SubCell"/>
</dbReference>
<dbReference type="InterPro" id="IPR035906">
    <property type="entry name" value="MetI-like_sf"/>
</dbReference>
<keyword evidence="11" id="KW-1185">Reference proteome</keyword>
<evidence type="ECO:0000256" key="7">
    <source>
        <dbReference type="ARBA" id="ARBA00023136"/>
    </source>
</evidence>
<dbReference type="SUPFAM" id="SSF161098">
    <property type="entry name" value="MetI-like"/>
    <property type="match status" value="1"/>
</dbReference>
<evidence type="ECO:0000256" key="5">
    <source>
        <dbReference type="ARBA" id="ARBA00022692"/>
    </source>
</evidence>
<name>A0AAF1KTA7_9HYPH</name>
<dbReference type="GO" id="GO:0055085">
    <property type="term" value="P:transmembrane transport"/>
    <property type="evidence" value="ECO:0007669"/>
    <property type="project" value="InterPro"/>
</dbReference>
<keyword evidence="4" id="KW-1003">Cell membrane</keyword>
<dbReference type="Proteomes" id="UP000249499">
    <property type="component" value="Plasmid unnamed1"/>
</dbReference>
<dbReference type="PANTHER" id="PTHR42929:SF1">
    <property type="entry name" value="INNER MEMBRANE ABC TRANSPORTER PERMEASE PROTEIN YDCU-RELATED"/>
    <property type="match status" value="1"/>
</dbReference>
<evidence type="ECO:0000313" key="10">
    <source>
        <dbReference type="EMBL" id="WFR98648.1"/>
    </source>
</evidence>
<reference evidence="10 11" key="1">
    <citation type="journal article" date="2018" name="Sci. Rep.">
        <title>Rhizobium tumorigenes sp. nov., a novel plant tumorigenic bacterium isolated from cane gall tumors on thornless blackberry.</title>
        <authorList>
            <person name="Kuzmanovi N."/>
            <person name="Smalla K."/>
            <person name="Gronow S."/>
            <person name="PuBawska J."/>
        </authorList>
    </citation>
    <scope>NUCLEOTIDE SEQUENCE [LARGE SCALE GENOMIC DNA]</scope>
    <source>
        <strain evidence="10 11">1078</strain>
    </source>
</reference>
<reference evidence="11" key="2">
    <citation type="journal article" date="2023" name="MicrobiologyOpen">
        <title>Genomics of the tumorigenes clade of the family Rhizobiaceae and description of Rhizobium rhododendri sp. nov.</title>
        <authorList>
            <person name="Kuzmanovic N."/>
            <person name="diCenzo G.C."/>
            <person name="Bunk B."/>
            <person name="Sproeer C."/>
            <person name="Fruehling A."/>
            <person name="Neumann-Schaal M."/>
            <person name="Overmann J."/>
            <person name="Smalla K."/>
        </authorList>
    </citation>
    <scope>NUCLEOTIDE SEQUENCE [LARGE SCALE GENOMIC DNA]</scope>
    <source>
        <strain evidence="11">1078</strain>
        <plasmid evidence="11">unnamed1</plasmid>
    </source>
</reference>
<organism evidence="10 11">
    <name type="scientific">Rhizobium tumorigenes</name>
    <dbReference type="NCBI Taxonomy" id="2041385"/>
    <lineage>
        <taxon>Bacteria</taxon>
        <taxon>Pseudomonadati</taxon>
        <taxon>Pseudomonadota</taxon>
        <taxon>Alphaproteobacteria</taxon>
        <taxon>Hyphomicrobiales</taxon>
        <taxon>Rhizobiaceae</taxon>
        <taxon>Rhizobium/Agrobacterium group</taxon>
        <taxon>Rhizobium</taxon>
    </lineage>
</organism>
<evidence type="ECO:0000259" key="9">
    <source>
        <dbReference type="PROSITE" id="PS50928"/>
    </source>
</evidence>
<evidence type="ECO:0000256" key="6">
    <source>
        <dbReference type="ARBA" id="ARBA00022989"/>
    </source>
</evidence>
<dbReference type="CDD" id="cd06261">
    <property type="entry name" value="TM_PBP2"/>
    <property type="match status" value="1"/>
</dbReference>
<keyword evidence="5 8" id="KW-0812">Transmembrane</keyword>
<dbReference type="PROSITE" id="PS50928">
    <property type="entry name" value="ABC_TM1"/>
    <property type="match status" value="1"/>
</dbReference>
<dbReference type="RefSeq" id="WP_279619571.1">
    <property type="nucleotide sequence ID" value="NZ_CP117258.1"/>
</dbReference>
<keyword evidence="10" id="KW-0614">Plasmid</keyword>
<dbReference type="KEGG" id="rtu:PR017_25390"/>
<dbReference type="PANTHER" id="PTHR42929">
    <property type="entry name" value="INNER MEMBRANE ABC TRANSPORTER PERMEASE PROTEIN YDCU-RELATED-RELATED"/>
    <property type="match status" value="1"/>
</dbReference>
<keyword evidence="3 8" id="KW-0813">Transport</keyword>
<evidence type="ECO:0000313" key="11">
    <source>
        <dbReference type="Proteomes" id="UP000249499"/>
    </source>
</evidence>
<feature type="domain" description="ABC transmembrane type-1" evidence="9">
    <location>
        <begin position="78"/>
        <end position="293"/>
    </location>
</feature>
<feature type="transmembrane region" description="Helical" evidence="8">
    <location>
        <begin position="25"/>
        <end position="52"/>
    </location>
</feature>
<comment type="subcellular location">
    <subcellularLocation>
        <location evidence="1 8">Cell membrane</location>
        <topology evidence="1 8">Multi-pass membrane protein</topology>
    </subcellularLocation>
</comment>
<feature type="transmembrane region" description="Helical" evidence="8">
    <location>
        <begin position="82"/>
        <end position="103"/>
    </location>
</feature>
<feature type="transmembrane region" description="Helical" evidence="8">
    <location>
        <begin position="213"/>
        <end position="235"/>
    </location>
</feature>
<dbReference type="EMBL" id="CP117258">
    <property type="protein sequence ID" value="WFR98648.1"/>
    <property type="molecule type" value="Genomic_DNA"/>
</dbReference>
<proteinExistence type="inferred from homology"/>
<dbReference type="Gene3D" id="1.10.3720.10">
    <property type="entry name" value="MetI-like"/>
    <property type="match status" value="1"/>
</dbReference>
<feature type="transmembrane region" description="Helical" evidence="8">
    <location>
        <begin position="272"/>
        <end position="293"/>
    </location>
</feature>
<feature type="transmembrane region" description="Helical" evidence="8">
    <location>
        <begin position="172"/>
        <end position="192"/>
    </location>
</feature>
<keyword evidence="6 8" id="KW-1133">Transmembrane helix</keyword>
<evidence type="ECO:0000256" key="3">
    <source>
        <dbReference type="ARBA" id="ARBA00022448"/>
    </source>
</evidence>
<gene>
    <name evidence="10" type="ORF">PR017_25390</name>
</gene>
<dbReference type="Pfam" id="PF00528">
    <property type="entry name" value="BPD_transp_1"/>
    <property type="match status" value="1"/>
</dbReference>
<dbReference type="AlphaFoldDB" id="A0AAF1KTA7"/>
<dbReference type="InterPro" id="IPR000515">
    <property type="entry name" value="MetI-like"/>
</dbReference>
<keyword evidence="7 8" id="KW-0472">Membrane</keyword>
<feature type="transmembrane region" description="Helical" evidence="8">
    <location>
        <begin position="115"/>
        <end position="136"/>
    </location>
</feature>
<evidence type="ECO:0000256" key="4">
    <source>
        <dbReference type="ARBA" id="ARBA00022475"/>
    </source>
</evidence>
<sequence>MVQPFDPPRRRSRSGYFLGSMLRQWGLPVLLVAPFLLFSLAFMVAPALMLVVQSVSTRTGFTLEYIVALGGETFRLATYNSIVLSVASAAVGVTCGGAIAATVVHRDAHPALGSIASSFSAVAANFAGVPLAFAFISSLGMFGLLTRALKLVGIDIYAAGFSLFSLTGLTIVYAYFQIPLMIIIIVPALKALRREWAEAAESLGATPWQYGRLVVLPILAPSLISAFILLFGSAFSGYATAYALTSGNLVLLTTEIGNVLSGDVMNSPQTGAALSVAMIATMAVVVATSNLLMRRARRRGM</sequence>
<evidence type="ECO:0000256" key="2">
    <source>
        <dbReference type="ARBA" id="ARBA00007069"/>
    </source>
</evidence>